<dbReference type="RefSeq" id="WP_009541225.1">
    <property type="nucleotide sequence ID" value="NZ_ANHY01000013.1"/>
</dbReference>
<dbReference type="OrthoDB" id="9896186at2"/>
<feature type="transmembrane region" description="Helical" evidence="1">
    <location>
        <begin position="6"/>
        <end position="27"/>
    </location>
</feature>
<dbReference type="AlphaFoldDB" id="K9GTE0"/>
<comment type="caution">
    <text evidence="2">The sequence shown here is derived from an EMBL/GenBank/DDBJ whole genome shotgun (WGS) entry which is preliminary data.</text>
</comment>
<keyword evidence="1" id="KW-0812">Transmembrane</keyword>
<name>K9GTE0_9PROT</name>
<evidence type="ECO:0000313" key="2">
    <source>
        <dbReference type="EMBL" id="EKV29260.1"/>
    </source>
</evidence>
<keyword evidence="3" id="KW-1185">Reference proteome</keyword>
<evidence type="ECO:0000256" key="1">
    <source>
        <dbReference type="SAM" id="Phobius"/>
    </source>
</evidence>
<keyword evidence="1" id="KW-0472">Membrane</keyword>
<accession>K9GTE0</accession>
<keyword evidence="1" id="KW-1133">Transmembrane helix</keyword>
<sequence>MDLMLYVIKFGILFAVASAAIWALSGFRAEKTDEKTNHLRGWFLVGIMTVAAIAVAFLGYV</sequence>
<gene>
    <name evidence="2" type="ORF">C882_0567</name>
</gene>
<feature type="transmembrane region" description="Helical" evidence="1">
    <location>
        <begin position="39"/>
        <end position="60"/>
    </location>
</feature>
<reference evidence="2 3" key="1">
    <citation type="journal article" date="2013" name="Genome Announc.">
        <title>Draft Genome Sequence of an Alphaproteobacterium, Caenispirillum salinarum AK4(T), Isolated from a Solar Saltern.</title>
        <authorList>
            <person name="Khatri I."/>
            <person name="Singh A."/>
            <person name="Korpole S."/>
            <person name="Pinnaka A.K."/>
            <person name="Subramanian S."/>
        </authorList>
    </citation>
    <scope>NUCLEOTIDE SEQUENCE [LARGE SCALE GENOMIC DNA]</scope>
    <source>
        <strain evidence="2 3">AK4</strain>
    </source>
</reference>
<evidence type="ECO:0000313" key="3">
    <source>
        <dbReference type="Proteomes" id="UP000009881"/>
    </source>
</evidence>
<organism evidence="2 3">
    <name type="scientific">Caenispirillum salinarum AK4</name>
    <dbReference type="NCBI Taxonomy" id="1238182"/>
    <lineage>
        <taxon>Bacteria</taxon>
        <taxon>Pseudomonadati</taxon>
        <taxon>Pseudomonadota</taxon>
        <taxon>Alphaproteobacteria</taxon>
        <taxon>Rhodospirillales</taxon>
        <taxon>Novispirillaceae</taxon>
        <taxon>Caenispirillum</taxon>
    </lineage>
</organism>
<dbReference type="EMBL" id="ANHY01000013">
    <property type="protein sequence ID" value="EKV29260.1"/>
    <property type="molecule type" value="Genomic_DNA"/>
</dbReference>
<dbReference type="Proteomes" id="UP000009881">
    <property type="component" value="Unassembled WGS sequence"/>
</dbReference>
<protein>
    <submittedName>
        <fullName evidence="2">Uncharacterized protein</fullName>
    </submittedName>
</protein>
<proteinExistence type="predicted"/>